<keyword evidence="5" id="KW-1185">Reference proteome</keyword>
<dbReference type="InterPro" id="IPR002068">
    <property type="entry name" value="A-crystallin/Hsp20_dom"/>
</dbReference>
<evidence type="ECO:0000313" key="4">
    <source>
        <dbReference type="EMBL" id="MFD0984642.1"/>
    </source>
</evidence>
<dbReference type="CDD" id="cd06464">
    <property type="entry name" value="ACD_sHsps-like"/>
    <property type="match status" value="1"/>
</dbReference>
<sequence length="145" mass="16763">MTLIKTNGNLMPFVMDDFFGNDVFFGNNWLDREIRQTLPAVNIKETKNDFNLELASPGFSKKDFKIDLEDNILTVSAEKENEKREETDTFTKKEFSYNSFSRSFTLPKSVNSEKIDAKYNDGILKLSIPKKEEAKLLHKKEIKVA</sequence>
<proteinExistence type="inferred from homology"/>
<reference evidence="5" key="1">
    <citation type="journal article" date="2019" name="Int. J. Syst. Evol. Microbiol.">
        <title>The Global Catalogue of Microorganisms (GCM) 10K type strain sequencing project: providing services to taxonomists for standard genome sequencing and annotation.</title>
        <authorList>
            <consortium name="The Broad Institute Genomics Platform"/>
            <consortium name="The Broad Institute Genome Sequencing Center for Infectious Disease"/>
            <person name="Wu L."/>
            <person name="Ma J."/>
        </authorList>
    </citation>
    <scope>NUCLEOTIDE SEQUENCE [LARGE SCALE GENOMIC DNA]</scope>
    <source>
        <strain evidence="5">CECT 7649</strain>
    </source>
</reference>
<dbReference type="Gene3D" id="2.60.40.790">
    <property type="match status" value="1"/>
</dbReference>
<evidence type="ECO:0000313" key="5">
    <source>
        <dbReference type="Proteomes" id="UP001597051"/>
    </source>
</evidence>
<dbReference type="PROSITE" id="PS01031">
    <property type="entry name" value="SHSP"/>
    <property type="match status" value="1"/>
</dbReference>
<dbReference type="PANTHER" id="PTHR11527">
    <property type="entry name" value="HEAT-SHOCK PROTEIN 20 FAMILY MEMBER"/>
    <property type="match status" value="1"/>
</dbReference>
<dbReference type="SUPFAM" id="SSF49764">
    <property type="entry name" value="HSP20-like chaperones"/>
    <property type="match status" value="1"/>
</dbReference>
<dbReference type="EMBL" id="JBHTIZ010000023">
    <property type="protein sequence ID" value="MFD0984642.1"/>
    <property type="molecule type" value="Genomic_DNA"/>
</dbReference>
<comment type="similarity">
    <text evidence="1 2">Belongs to the small heat shock protein (HSP20) family.</text>
</comment>
<name>A0ABW3J2H8_9FLAO</name>
<dbReference type="RefSeq" id="WP_379755834.1">
    <property type="nucleotide sequence ID" value="NZ_JBHSYB010000024.1"/>
</dbReference>
<evidence type="ECO:0000256" key="1">
    <source>
        <dbReference type="PROSITE-ProRule" id="PRU00285"/>
    </source>
</evidence>
<dbReference type="Proteomes" id="UP001597051">
    <property type="component" value="Unassembled WGS sequence"/>
</dbReference>
<feature type="domain" description="SHSP" evidence="3">
    <location>
        <begin position="32"/>
        <end position="145"/>
    </location>
</feature>
<evidence type="ECO:0000256" key="2">
    <source>
        <dbReference type="RuleBase" id="RU003616"/>
    </source>
</evidence>
<dbReference type="Pfam" id="PF00011">
    <property type="entry name" value="HSP20"/>
    <property type="match status" value="1"/>
</dbReference>
<dbReference type="InterPro" id="IPR008978">
    <property type="entry name" value="HSP20-like_chaperone"/>
</dbReference>
<dbReference type="InterPro" id="IPR031107">
    <property type="entry name" value="Small_HSP"/>
</dbReference>
<accession>A0ABW3J2H8</accession>
<organism evidence="4 5">
    <name type="scientific">Flavobacterium myungsuense</name>
    <dbReference type="NCBI Taxonomy" id="651823"/>
    <lineage>
        <taxon>Bacteria</taxon>
        <taxon>Pseudomonadati</taxon>
        <taxon>Bacteroidota</taxon>
        <taxon>Flavobacteriia</taxon>
        <taxon>Flavobacteriales</taxon>
        <taxon>Flavobacteriaceae</taxon>
        <taxon>Flavobacterium</taxon>
    </lineage>
</organism>
<protein>
    <submittedName>
        <fullName evidence="4">Hsp20/alpha crystallin family protein</fullName>
    </submittedName>
</protein>
<gene>
    <name evidence="4" type="ORF">ACFQ0S_09170</name>
</gene>
<evidence type="ECO:0000259" key="3">
    <source>
        <dbReference type="PROSITE" id="PS01031"/>
    </source>
</evidence>
<comment type="caution">
    <text evidence="4">The sequence shown here is derived from an EMBL/GenBank/DDBJ whole genome shotgun (WGS) entry which is preliminary data.</text>
</comment>